<dbReference type="InterPro" id="IPR036388">
    <property type="entry name" value="WH-like_DNA-bd_sf"/>
</dbReference>
<dbReference type="Proteomes" id="UP001379235">
    <property type="component" value="Unassembled WGS sequence"/>
</dbReference>
<dbReference type="InterPro" id="IPR002514">
    <property type="entry name" value="Transposase_8"/>
</dbReference>
<comment type="caution">
    <text evidence="1">The sequence shown here is derived from an EMBL/GenBank/DDBJ whole genome shotgun (WGS) entry which is preliminary data.</text>
</comment>
<evidence type="ECO:0000313" key="1">
    <source>
        <dbReference type="EMBL" id="MEJ6011793.1"/>
    </source>
</evidence>
<dbReference type="SUPFAM" id="SSF48295">
    <property type="entry name" value="TrpR-like"/>
    <property type="match status" value="1"/>
</dbReference>
<evidence type="ECO:0000313" key="2">
    <source>
        <dbReference type="Proteomes" id="UP001379235"/>
    </source>
</evidence>
<dbReference type="RefSeq" id="WP_339969356.1">
    <property type="nucleotide sequence ID" value="NZ_JBBHJY010000010.1"/>
</dbReference>
<dbReference type="NCBIfam" id="NF047595">
    <property type="entry name" value="IS66_ISRel24_TnpA"/>
    <property type="match status" value="1"/>
</dbReference>
<reference evidence="1 2" key="1">
    <citation type="submission" date="2024-03" db="EMBL/GenBank/DDBJ databases">
        <authorList>
            <person name="Jo J.-H."/>
        </authorList>
    </citation>
    <scope>NUCLEOTIDE SEQUENCE [LARGE SCALE GENOMIC DNA]</scope>
    <source>
        <strain evidence="1 2">AS3R-12</strain>
    </source>
</reference>
<dbReference type="Gene3D" id="1.10.10.10">
    <property type="entry name" value="Winged helix-like DNA-binding domain superfamily/Winged helix DNA-binding domain"/>
    <property type="match status" value="1"/>
</dbReference>
<accession>A0ABU8SCU9</accession>
<keyword evidence="2" id="KW-1185">Reference proteome</keyword>
<dbReference type="EMBL" id="JBBHJY010000010">
    <property type="protein sequence ID" value="MEJ6011793.1"/>
    <property type="molecule type" value="Genomic_DNA"/>
</dbReference>
<dbReference type="InterPro" id="IPR010921">
    <property type="entry name" value="Trp_repressor/repl_initiator"/>
</dbReference>
<proteinExistence type="predicted"/>
<name>A0ABU8SCU9_9SPHN</name>
<gene>
    <name evidence="1" type="ORF">WG900_17955</name>
</gene>
<sequence length="103" mass="11311">MSGVERRRRWTEEQKQALVTAISQPGANIAEIARRADLRPGQIYRWRRQMLGDATCFAQLVVQPERSAPPGCAVVVELSSAVVRISANASPTLAAAVLRSLRQ</sequence>
<dbReference type="Pfam" id="PF01527">
    <property type="entry name" value="HTH_Tnp_1"/>
    <property type="match status" value="1"/>
</dbReference>
<protein>
    <submittedName>
        <fullName evidence="1">Transposase</fullName>
    </submittedName>
</protein>
<organism evidence="1 2">
    <name type="scientific">Novosphingobium aquae</name>
    <dbReference type="NCBI Taxonomy" id="3133435"/>
    <lineage>
        <taxon>Bacteria</taxon>
        <taxon>Pseudomonadati</taxon>
        <taxon>Pseudomonadota</taxon>
        <taxon>Alphaproteobacteria</taxon>
        <taxon>Sphingomonadales</taxon>
        <taxon>Sphingomonadaceae</taxon>
        <taxon>Novosphingobium</taxon>
    </lineage>
</organism>